<dbReference type="PROSITE" id="PS00557">
    <property type="entry name" value="FMN_HYDROXY_ACID_DH_1"/>
    <property type="match status" value="1"/>
</dbReference>
<dbReference type="GO" id="GO:0010181">
    <property type="term" value="F:FMN binding"/>
    <property type="evidence" value="ECO:0007669"/>
    <property type="project" value="InterPro"/>
</dbReference>
<feature type="binding site" evidence="7">
    <location>
        <position position="263"/>
    </location>
    <ligand>
        <name>glyoxylate</name>
        <dbReference type="ChEBI" id="CHEBI:36655"/>
    </ligand>
</feature>
<feature type="binding site" evidence="7">
    <location>
        <position position="28"/>
    </location>
    <ligand>
        <name>glyoxylate</name>
        <dbReference type="ChEBI" id="CHEBI:36655"/>
    </ligand>
</feature>
<dbReference type="InterPro" id="IPR012133">
    <property type="entry name" value="Alpha-hydoxy_acid_DH_FMN"/>
</dbReference>
<proteinExistence type="inferred from homology"/>
<evidence type="ECO:0000313" key="9">
    <source>
        <dbReference type="EMBL" id="RKP07112.1"/>
    </source>
</evidence>
<keyword evidence="3 7" id="KW-0288">FMN</keyword>
<dbReference type="InterPro" id="IPR037396">
    <property type="entry name" value="FMN_HAD"/>
</dbReference>
<evidence type="ECO:0000256" key="3">
    <source>
        <dbReference type="ARBA" id="ARBA00022643"/>
    </source>
</evidence>
<keyword evidence="2 7" id="KW-0285">Flavoprotein</keyword>
<sequence length="402" mass="43306">MAATGTPVSLSDFEKLAEARLSRNAWDYYASGADDMLTLRANQRAFSRIRIKPRVLRDVSAVDVRTNVLGQAIASPIGAAPSAMQRMAHPDGEEASARACASMRLPMILSSWSTTSLEDVAKAAANVPKDSVPAPAQFQVRPDIKPVRWFQLYVYKDRAVTRRLVERAAAAGYTALAVTVDTPLLGRRHADIRQFKLPSYLRLANFDDADSGKQNVGTPHTSSAEEPRDSGLAVYVAEQIDPTLSWNDIAWLRSITHLPIIVKGVLTAEDADLAVKAGVSGVIVSNHGGRQLDGVAATIEALPEVVEAVAGRAEVYLDGGIRRGSDIFKAIALGARSVFIGRPILWGLAYNGEVGVRTILRLLEDELKLCMALAGKSFDIGCQTLEDITPGMLSYAAVVSRL</sequence>
<organism evidence="9 10">
    <name type="scientific">Thamnocephalis sphaerospora</name>
    <dbReference type="NCBI Taxonomy" id="78915"/>
    <lineage>
        <taxon>Eukaryota</taxon>
        <taxon>Fungi</taxon>
        <taxon>Fungi incertae sedis</taxon>
        <taxon>Zoopagomycota</taxon>
        <taxon>Zoopagomycotina</taxon>
        <taxon>Zoopagomycetes</taxon>
        <taxon>Zoopagales</taxon>
        <taxon>Sigmoideomycetaceae</taxon>
        <taxon>Thamnocephalis</taxon>
    </lineage>
</organism>
<dbReference type="InterPro" id="IPR000262">
    <property type="entry name" value="FMN-dep_DH"/>
</dbReference>
<feature type="domain" description="FMN hydroxy acid dehydrogenase" evidence="8">
    <location>
        <begin position="2"/>
        <end position="392"/>
    </location>
</feature>
<dbReference type="InterPro" id="IPR008259">
    <property type="entry name" value="FMN_hydac_DH_AS"/>
</dbReference>
<dbReference type="Proteomes" id="UP000271241">
    <property type="component" value="Unassembled WGS sequence"/>
</dbReference>
<evidence type="ECO:0000313" key="10">
    <source>
        <dbReference type="Proteomes" id="UP000271241"/>
    </source>
</evidence>
<feature type="binding site" evidence="7">
    <location>
        <position position="110"/>
    </location>
    <ligand>
        <name>FMN</name>
        <dbReference type="ChEBI" id="CHEBI:58210"/>
    </ligand>
</feature>
<dbReference type="AlphaFoldDB" id="A0A4P9XMT5"/>
<dbReference type="PIRSF" id="PIRSF000138">
    <property type="entry name" value="Al-hdrx_acd_dh"/>
    <property type="match status" value="1"/>
</dbReference>
<dbReference type="CDD" id="cd02809">
    <property type="entry name" value="alpha_hydroxyacid_oxid_FMN"/>
    <property type="match status" value="1"/>
</dbReference>
<name>A0A4P9XMT5_9FUNG</name>
<comment type="cofactor">
    <cofactor evidence="1">
        <name>FMN</name>
        <dbReference type="ChEBI" id="CHEBI:58210"/>
    </cofactor>
</comment>
<evidence type="ECO:0000256" key="2">
    <source>
        <dbReference type="ARBA" id="ARBA00022630"/>
    </source>
</evidence>
<keyword evidence="4" id="KW-0560">Oxidoreductase</keyword>
<accession>A0A4P9XMT5</accession>
<feature type="binding site" evidence="7">
    <location>
        <position position="188"/>
    </location>
    <ligand>
        <name>glyoxylate</name>
        <dbReference type="ChEBI" id="CHEBI:36655"/>
    </ligand>
</feature>
<feature type="binding site" evidence="7">
    <location>
        <begin position="81"/>
        <end position="83"/>
    </location>
    <ligand>
        <name>FMN</name>
        <dbReference type="ChEBI" id="CHEBI:58210"/>
    </ligand>
</feature>
<dbReference type="Pfam" id="PF01070">
    <property type="entry name" value="FMN_dh"/>
    <property type="match status" value="1"/>
</dbReference>
<dbReference type="STRING" id="78915.A0A4P9XMT5"/>
<dbReference type="InterPro" id="IPR013785">
    <property type="entry name" value="Aldolase_TIM"/>
</dbReference>
<keyword evidence="10" id="KW-1185">Reference proteome</keyword>
<protein>
    <recommendedName>
        <fullName evidence="8">FMN hydroxy acid dehydrogenase domain-containing protein</fullName>
    </recommendedName>
</protein>
<evidence type="ECO:0000256" key="6">
    <source>
        <dbReference type="PIRSR" id="PIRSR000138-1"/>
    </source>
</evidence>
<evidence type="ECO:0000256" key="4">
    <source>
        <dbReference type="ARBA" id="ARBA00023002"/>
    </source>
</evidence>
<reference evidence="10" key="1">
    <citation type="journal article" date="2018" name="Nat. Microbiol.">
        <title>Leveraging single-cell genomics to expand the fungal tree of life.</title>
        <authorList>
            <person name="Ahrendt S.R."/>
            <person name="Quandt C.A."/>
            <person name="Ciobanu D."/>
            <person name="Clum A."/>
            <person name="Salamov A."/>
            <person name="Andreopoulos B."/>
            <person name="Cheng J.F."/>
            <person name="Woyke T."/>
            <person name="Pelin A."/>
            <person name="Henrissat B."/>
            <person name="Reynolds N.K."/>
            <person name="Benny G.L."/>
            <person name="Smith M.E."/>
            <person name="James T.Y."/>
            <person name="Grigoriev I.V."/>
        </authorList>
    </citation>
    <scope>NUCLEOTIDE SEQUENCE [LARGE SCALE GENOMIC DNA]</scope>
    <source>
        <strain evidence="10">RSA 1356</strain>
    </source>
</reference>
<comment type="similarity">
    <text evidence="5">Belongs to the FMN-dependent alpha-hydroxy acid dehydrogenase family.</text>
</comment>
<dbReference type="FunFam" id="3.20.20.70:FF:000029">
    <property type="entry name" value="L-lactate dehydrogenase"/>
    <property type="match status" value="1"/>
</dbReference>
<feature type="binding site" evidence="7">
    <location>
        <position position="290"/>
    </location>
    <ligand>
        <name>glyoxylate</name>
        <dbReference type="ChEBI" id="CHEBI:36655"/>
    </ligand>
</feature>
<evidence type="ECO:0000256" key="5">
    <source>
        <dbReference type="ARBA" id="ARBA00024042"/>
    </source>
</evidence>
<feature type="binding site" evidence="7">
    <location>
        <begin position="341"/>
        <end position="342"/>
    </location>
    <ligand>
        <name>FMN</name>
        <dbReference type="ChEBI" id="CHEBI:58210"/>
    </ligand>
</feature>
<dbReference type="GO" id="GO:0016614">
    <property type="term" value="F:oxidoreductase activity, acting on CH-OH group of donors"/>
    <property type="evidence" value="ECO:0007669"/>
    <property type="project" value="UniProtKB-ARBA"/>
</dbReference>
<feature type="binding site" evidence="7">
    <location>
        <position position="285"/>
    </location>
    <ligand>
        <name>FMN</name>
        <dbReference type="ChEBI" id="CHEBI:58210"/>
    </ligand>
</feature>
<evidence type="ECO:0000256" key="7">
    <source>
        <dbReference type="PIRSR" id="PIRSR000138-2"/>
    </source>
</evidence>
<dbReference type="PANTHER" id="PTHR10578">
    <property type="entry name" value="S -2-HYDROXY-ACID OXIDASE-RELATED"/>
    <property type="match status" value="1"/>
</dbReference>
<dbReference type="OrthoDB" id="1925334at2759"/>
<feature type="active site" description="Proton acceptor" evidence="6">
    <location>
        <position position="287"/>
    </location>
</feature>
<feature type="binding site" evidence="7">
    <location>
        <position position="153"/>
    </location>
    <ligand>
        <name>glyoxylate</name>
        <dbReference type="ChEBI" id="CHEBI:36655"/>
    </ligand>
</feature>
<evidence type="ECO:0000256" key="1">
    <source>
        <dbReference type="ARBA" id="ARBA00001917"/>
    </source>
</evidence>
<dbReference type="Gene3D" id="3.20.20.70">
    <property type="entry name" value="Aldolase class I"/>
    <property type="match status" value="1"/>
</dbReference>
<dbReference type="SUPFAM" id="SSF51395">
    <property type="entry name" value="FMN-linked oxidoreductases"/>
    <property type="match status" value="1"/>
</dbReference>
<dbReference type="EMBL" id="KZ992764">
    <property type="protein sequence ID" value="RKP07112.1"/>
    <property type="molecule type" value="Genomic_DNA"/>
</dbReference>
<gene>
    <name evidence="9" type="ORF">THASP1DRAFT_31073</name>
</gene>
<dbReference type="PANTHER" id="PTHR10578:SF107">
    <property type="entry name" value="2-HYDROXYACID OXIDASE 1"/>
    <property type="match status" value="1"/>
</dbReference>
<evidence type="ECO:0000259" key="8">
    <source>
        <dbReference type="PROSITE" id="PS51349"/>
    </source>
</evidence>
<feature type="binding site" evidence="7">
    <location>
        <begin position="318"/>
        <end position="322"/>
    </location>
    <ligand>
        <name>FMN</name>
        <dbReference type="ChEBI" id="CHEBI:58210"/>
    </ligand>
</feature>
<feature type="binding site" evidence="7">
    <location>
        <position position="151"/>
    </location>
    <ligand>
        <name>FMN</name>
        <dbReference type="ChEBI" id="CHEBI:58210"/>
    </ligand>
</feature>
<dbReference type="PROSITE" id="PS51349">
    <property type="entry name" value="FMN_HYDROXY_ACID_DH_2"/>
    <property type="match status" value="1"/>
</dbReference>
<feature type="binding site" evidence="7">
    <location>
        <position position="179"/>
    </location>
    <ligand>
        <name>FMN</name>
        <dbReference type="ChEBI" id="CHEBI:58210"/>
    </ligand>
</feature>
<feature type="binding site" evidence="7">
    <location>
        <position position="287"/>
    </location>
    <ligand>
        <name>glyoxylate</name>
        <dbReference type="ChEBI" id="CHEBI:36655"/>
    </ligand>
</feature>